<dbReference type="GO" id="GO:0016740">
    <property type="term" value="F:transferase activity"/>
    <property type="evidence" value="ECO:0007669"/>
    <property type="project" value="UniProtKB-KW"/>
</dbReference>
<comment type="caution">
    <text evidence="1">The sequence shown here is derived from an EMBL/GenBank/DDBJ whole genome shotgun (WGS) entry which is preliminary data.</text>
</comment>
<dbReference type="RefSeq" id="WP_162346379.1">
    <property type="nucleotide sequence ID" value="NZ_JAAEAA010000012.1"/>
</dbReference>
<dbReference type="Gene3D" id="3.40.50.2000">
    <property type="entry name" value="Glycogen Phosphorylase B"/>
    <property type="match status" value="2"/>
</dbReference>
<organism evidence="1 2">
    <name type="scientific">Pontibacter fetidus</name>
    <dbReference type="NCBI Taxonomy" id="2700082"/>
    <lineage>
        <taxon>Bacteria</taxon>
        <taxon>Pseudomonadati</taxon>
        <taxon>Bacteroidota</taxon>
        <taxon>Cytophagia</taxon>
        <taxon>Cytophagales</taxon>
        <taxon>Hymenobacteraceae</taxon>
        <taxon>Pontibacter</taxon>
    </lineage>
</organism>
<dbReference type="Pfam" id="PF13692">
    <property type="entry name" value="Glyco_trans_1_4"/>
    <property type="match status" value="1"/>
</dbReference>
<proteinExistence type="predicted"/>
<accession>A0A6B2GZM3</accession>
<sequence>MPKEILFITPDPPVPPSGGGRRSYHLLKAAAKAGIVDLVVLWRLSSEAKSLLNNFVRNILHVKQNQYGTKKTILRKIATLVGILLPLILSDYEFNYLINYVFVKEKLTHRAISFWLINWYRLLIKLSLINTVLPARSYERYLNFQLIKPELQKLVNSKTYDLVIIDFSYIGSLVFPVIKNIPFKIVNTHNIESQFYKQLLSESDIHSQKYRHKLNLDLMKQVEIETINNADLVFTCSLIDKKKFLELASNANIKVVPNGVDINFFKAVSLSKDDVVDKIILFTGDMGYKPNIDAVIYFARQILPDLLLQIPSICFVIAGRNAASTTKYINLNLPVKIIDSPEDMRPVYNSADLCVVPLRYGSGTRLKILEAWAMNKAVVSTTIGAEGLDVNVSNITLADTPEEFINACLAVLSDKELKVKLGSEGRKTIETSYNWKQIESDVKTMLQEIK</sequence>
<dbReference type="EMBL" id="JAAEAA010000012">
    <property type="protein sequence ID" value="NDK56315.1"/>
    <property type="molecule type" value="Genomic_DNA"/>
</dbReference>
<dbReference type="CDD" id="cd03801">
    <property type="entry name" value="GT4_PimA-like"/>
    <property type="match status" value="1"/>
</dbReference>
<dbReference type="PANTHER" id="PTHR12526:SF630">
    <property type="entry name" value="GLYCOSYLTRANSFERASE"/>
    <property type="match status" value="1"/>
</dbReference>
<reference evidence="1 2" key="1">
    <citation type="submission" date="2020-01" db="EMBL/GenBank/DDBJ databases">
        <authorList>
            <person name="Kim M.K."/>
        </authorList>
    </citation>
    <scope>NUCLEOTIDE SEQUENCE [LARGE SCALE GENOMIC DNA]</scope>
    <source>
        <strain evidence="1 2">BT213</strain>
    </source>
</reference>
<dbReference type="PANTHER" id="PTHR12526">
    <property type="entry name" value="GLYCOSYLTRANSFERASE"/>
    <property type="match status" value="1"/>
</dbReference>
<protein>
    <submittedName>
        <fullName evidence="1">Glycosyltransferase</fullName>
    </submittedName>
</protein>
<keyword evidence="1" id="KW-0808">Transferase</keyword>
<evidence type="ECO:0000313" key="1">
    <source>
        <dbReference type="EMBL" id="NDK56315.1"/>
    </source>
</evidence>
<gene>
    <name evidence="1" type="ORF">GWO68_10330</name>
</gene>
<evidence type="ECO:0000313" key="2">
    <source>
        <dbReference type="Proteomes" id="UP000478546"/>
    </source>
</evidence>
<dbReference type="AlphaFoldDB" id="A0A6B2GZM3"/>
<name>A0A6B2GZM3_9BACT</name>
<dbReference type="Proteomes" id="UP000478546">
    <property type="component" value="Unassembled WGS sequence"/>
</dbReference>
<keyword evidence="2" id="KW-1185">Reference proteome</keyword>
<dbReference type="SUPFAM" id="SSF53756">
    <property type="entry name" value="UDP-Glycosyltransferase/glycogen phosphorylase"/>
    <property type="match status" value="1"/>
</dbReference>